<keyword evidence="1" id="KW-0812">Transmembrane</keyword>
<dbReference type="Proteomes" id="UP000033867">
    <property type="component" value="Unassembled WGS sequence"/>
</dbReference>
<comment type="caution">
    <text evidence="2">The sequence shown here is derived from an EMBL/GenBank/DDBJ whole genome shotgun (WGS) entry which is preliminary data.</text>
</comment>
<feature type="transmembrane region" description="Helical" evidence="1">
    <location>
        <begin position="20"/>
        <end position="39"/>
    </location>
</feature>
<sequence length="381" mass="40970">MVARRQQTSASSQSVGFYKFVALTFLAITLILFGVIVFMSSKRAVITITTRPEPVDITTTIGVNADSARTIPGRVVTTTVSGTEIYHPTGNKEESGIAEGIVTLHNETTLDQPLVATTRVLSADGVLFRLKERALVPAGGTVDAAVYADAEGSGSDIGPAKFTIPGLNETKQALIYATSESAMSGGIRKIGSVSLEDIDKAKKLIAEELKENAKAALAEQVDSELSLSVYDVSDPVYTTDAEIGEEVSEFTLSATVTVVGIFVSPEEVNKLASDVLMSRAIDDAEYIEPSDAAPVVSLSSYDLEREEAELDVTYTGRATINPESRQLAKIAFYGKTKDEVRRYLLSLDHVYGVDVHLRPAWTQTIPHVADHVDIVVKQVAE</sequence>
<proteinExistence type="predicted"/>
<organism evidence="2 3">
    <name type="scientific">Candidatus Magasanikbacteria bacterium GW2011_GWE2_42_7</name>
    <dbReference type="NCBI Taxonomy" id="1619052"/>
    <lineage>
        <taxon>Bacteria</taxon>
        <taxon>Candidatus Magasanikiibacteriota</taxon>
    </lineage>
</organism>
<name>A0A0G1BHI7_9BACT</name>
<evidence type="ECO:0000313" key="3">
    <source>
        <dbReference type="Proteomes" id="UP000033867"/>
    </source>
</evidence>
<keyword evidence="1" id="KW-1133">Transmembrane helix</keyword>
<keyword evidence="1" id="KW-0472">Membrane</keyword>
<dbReference type="AlphaFoldDB" id="A0A0G1BHI7"/>
<dbReference type="EMBL" id="LCEK01000004">
    <property type="protein sequence ID" value="KKS72802.1"/>
    <property type="molecule type" value="Genomic_DNA"/>
</dbReference>
<reference evidence="2 3" key="1">
    <citation type="journal article" date="2015" name="Nature">
        <title>rRNA introns, odd ribosomes, and small enigmatic genomes across a large radiation of phyla.</title>
        <authorList>
            <person name="Brown C.T."/>
            <person name="Hug L.A."/>
            <person name="Thomas B.C."/>
            <person name="Sharon I."/>
            <person name="Castelle C.J."/>
            <person name="Singh A."/>
            <person name="Wilkins M.J."/>
            <person name="Williams K.H."/>
            <person name="Banfield J.F."/>
        </authorList>
    </citation>
    <scope>NUCLEOTIDE SEQUENCE [LARGE SCALE GENOMIC DNA]</scope>
</reference>
<evidence type="ECO:0000313" key="2">
    <source>
        <dbReference type="EMBL" id="KKS72802.1"/>
    </source>
</evidence>
<protein>
    <recommendedName>
        <fullName evidence="4">Baseplate protein J-like domain-containing protein</fullName>
    </recommendedName>
</protein>
<evidence type="ECO:0000256" key="1">
    <source>
        <dbReference type="SAM" id="Phobius"/>
    </source>
</evidence>
<accession>A0A0G1BHI7</accession>
<evidence type="ECO:0008006" key="4">
    <source>
        <dbReference type="Google" id="ProtNLM"/>
    </source>
</evidence>
<gene>
    <name evidence="2" type="ORF">UV42_C0004G0014</name>
</gene>